<comment type="caution">
    <text evidence="2">The sequence shown here is derived from an EMBL/GenBank/DDBJ whole genome shotgun (WGS) entry which is preliminary data.</text>
</comment>
<dbReference type="AlphaFoldDB" id="A0A3N0XFQ1"/>
<gene>
    <name evidence="2" type="ORF">DPX16_3776</name>
</gene>
<organism evidence="2 3">
    <name type="scientific">Anabarilius grahami</name>
    <name type="common">Kanglang fish</name>
    <name type="synonym">Barilius grahami</name>
    <dbReference type="NCBI Taxonomy" id="495550"/>
    <lineage>
        <taxon>Eukaryota</taxon>
        <taxon>Metazoa</taxon>
        <taxon>Chordata</taxon>
        <taxon>Craniata</taxon>
        <taxon>Vertebrata</taxon>
        <taxon>Euteleostomi</taxon>
        <taxon>Actinopterygii</taxon>
        <taxon>Neopterygii</taxon>
        <taxon>Teleostei</taxon>
        <taxon>Ostariophysi</taxon>
        <taxon>Cypriniformes</taxon>
        <taxon>Xenocyprididae</taxon>
        <taxon>Xenocypridinae</taxon>
        <taxon>Xenocypridinae incertae sedis</taxon>
        <taxon>Anabarilius</taxon>
    </lineage>
</organism>
<accession>A0A3N0XFQ1</accession>
<protein>
    <submittedName>
        <fullName evidence="2">Uncharacterized protein</fullName>
    </submittedName>
</protein>
<name>A0A3N0XFQ1_ANAGA</name>
<feature type="region of interest" description="Disordered" evidence="1">
    <location>
        <begin position="1"/>
        <end position="32"/>
    </location>
</feature>
<dbReference type="EMBL" id="RJVU01077530">
    <property type="protein sequence ID" value="ROI15875.1"/>
    <property type="molecule type" value="Genomic_DNA"/>
</dbReference>
<reference evidence="2 3" key="1">
    <citation type="submission" date="2018-10" db="EMBL/GenBank/DDBJ databases">
        <title>Genome assembly for a Yunnan-Guizhou Plateau 3E fish, Anabarilius grahami (Regan), and its evolutionary and genetic applications.</title>
        <authorList>
            <person name="Jiang W."/>
        </authorList>
    </citation>
    <scope>NUCLEOTIDE SEQUENCE [LARGE SCALE GENOMIC DNA]</scope>
    <source>
        <strain evidence="2">AG-KIZ</strain>
        <tissue evidence="2">Muscle</tissue>
    </source>
</reference>
<evidence type="ECO:0000256" key="1">
    <source>
        <dbReference type="SAM" id="MobiDB-lite"/>
    </source>
</evidence>
<sequence length="74" mass="7742">MADDLDRSQDCGNIGGGNKGAMETRAGDDDVSGGAHYAEVELRKQWDADDLGSCDGAAVIPRDGSGDLEENELE</sequence>
<keyword evidence="3" id="KW-1185">Reference proteome</keyword>
<evidence type="ECO:0000313" key="3">
    <source>
        <dbReference type="Proteomes" id="UP000281406"/>
    </source>
</evidence>
<proteinExistence type="predicted"/>
<evidence type="ECO:0000313" key="2">
    <source>
        <dbReference type="EMBL" id="ROI15875.1"/>
    </source>
</evidence>
<dbReference type="Proteomes" id="UP000281406">
    <property type="component" value="Unassembled WGS sequence"/>
</dbReference>